<keyword evidence="2" id="KW-1185">Reference proteome</keyword>
<dbReference type="PANTHER" id="PTHR39290">
    <property type="entry name" value="C3H1-TYPE DOMAIN-CONTAINING PROTEIN-RELATED"/>
    <property type="match status" value="1"/>
</dbReference>
<dbReference type="AlphaFoldDB" id="A0A8J3SIW0"/>
<gene>
    <name evidence="1" type="ORF">Psi01_59660</name>
</gene>
<dbReference type="EMBL" id="BOOJ01000052">
    <property type="protein sequence ID" value="GIH95336.1"/>
    <property type="molecule type" value="Genomic_DNA"/>
</dbReference>
<evidence type="ECO:0000313" key="1">
    <source>
        <dbReference type="EMBL" id="GIH95336.1"/>
    </source>
</evidence>
<comment type="caution">
    <text evidence="1">The sequence shown here is derived from an EMBL/GenBank/DDBJ whole genome shotgun (WGS) entry which is preliminary data.</text>
</comment>
<proteinExistence type="predicted"/>
<dbReference type="Proteomes" id="UP000619788">
    <property type="component" value="Unassembled WGS sequence"/>
</dbReference>
<reference evidence="1 2" key="1">
    <citation type="submission" date="2021-01" db="EMBL/GenBank/DDBJ databases">
        <title>Whole genome shotgun sequence of Planobispora siamensis NBRC 107568.</title>
        <authorList>
            <person name="Komaki H."/>
            <person name="Tamura T."/>
        </authorList>
    </citation>
    <scope>NUCLEOTIDE SEQUENCE [LARGE SCALE GENOMIC DNA]</scope>
    <source>
        <strain evidence="1 2">NBRC 107568</strain>
    </source>
</reference>
<accession>A0A8J3SIW0</accession>
<dbReference type="SUPFAM" id="SSF53335">
    <property type="entry name" value="S-adenosyl-L-methionine-dependent methyltransferases"/>
    <property type="match status" value="1"/>
</dbReference>
<dbReference type="PANTHER" id="PTHR39290:SF6">
    <property type="entry name" value="S-ADENOSYL-L-METHIONINE-DEPENDENT METHYLTRANSFERASES SUPERFAMILY PROTEIN"/>
    <property type="match status" value="1"/>
</dbReference>
<dbReference type="InterPro" id="IPR029063">
    <property type="entry name" value="SAM-dependent_MTases_sf"/>
</dbReference>
<evidence type="ECO:0000313" key="2">
    <source>
        <dbReference type="Proteomes" id="UP000619788"/>
    </source>
</evidence>
<name>A0A8J3SIW0_9ACTN</name>
<dbReference type="RefSeq" id="WP_204067433.1">
    <property type="nucleotide sequence ID" value="NZ_BOOJ01000052.1"/>
</dbReference>
<protein>
    <submittedName>
        <fullName evidence="1">Uncharacterized protein</fullName>
    </submittedName>
</protein>
<sequence>MSVLPPPLAPPTEEGAIAWHCAAVIALDAYRATGRRYDAYRAAGIYSQPPIIELDHNQIPDTLHPMWEIVRRLPTFADTGLPYDGPIGLLEEFGHWRMALAHRFAYCILTPADIAWIVRRLNGRPVVEVGAGLGYWAWQLTQAGATVDASDLTPPDPQRTFVSIRQAAADQAAASAGDAALMMVWPPHDDPMAHDALTAYRGDLVIVCTEFRRDPCAADNAFLEALRADWKPVGISPGHISWHYLTDVHLAAYTRK</sequence>
<organism evidence="1 2">
    <name type="scientific">Planobispora siamensis</name>
    <dbReference type="NCBI Taxonomy" id="936338"/>
    <lineage>
        <taxon>Bacteria</taxon>
        <taxon>Bacillati</taxon>
        <taxon>Actinomycetota</taxon>
        <taxon>Actinomycetes</taxon>
        <taxon>Streptosporangiales</taxon>
        <taxon>Streptosporangiaceae</taxon>
        <taxon>Planobispora</taxon>
    </lineage>
</organism>